<name>F4C4H1_SPHS2</name>
<accession>F4C4H1</accession>
<dbReference type="OrthoDB" id="9812754at2"/>
<dbReference type="EMBL" id="CP002584">
    <property type="protein sequence ID" value="ADZ80742.1"/>
    <property type="molecule type" value="Genomic_DNA"/>
</dbReference>
<dbReference type="HOGENOM" id="CLU_2511000_0_0_10"/>
<evidence type="ECO:0000313" key="1">
    <source>
        <dbReference type="EMBL" id="ADZ80742.1"/>
    </source>
</evidence>
<sequence length="85" mass="9672">MAKHIFQYRTYIGQTIRVVLTTIMILCIDNIAQAQQQKTIVRVSEIEVHSEHLNEYSGQIIETCRYGSLGSRGGHVDFQKADESC</sequence>
<gene>
    <name evidence="1" type="ordered locus">Sph21_4216</name>
</gene>
<organism evidence="1">
    <name type="scientific">Sphingobacterium sp. (strain 21)</name>
    <dbReference type="NCBI Taxonomy" id="743722"/>
    <lineage>
        <taxon>Bacteria</taxon>
        <taxon>Pseudomonadati</taxon>
        <taxon>Bacteroidota</taxon>
        <taxon>Sphingobacteriia</taxon>
        <taxon>Sphingobacteriales</taxon>
        <taxon>Sphingobacteriaceae</taxon>
        <taxon>Sphingobacterium</taxon>
    </lineage>
</organism>
<dbReference type="AlphaFoldDB" id="F4C4H1"/>
<dbReference type="STRING" id="743722.Sph21_4216"/>
<protein>
    <submittedName>
        <fullName evidence="1">Uncharacterized protein</fullName>
    </submittedName>
</protein>
<dbReference type="KEGG" id="shg:Sph21_4216"/>
<proteinExistence type="predicted"/>
<reference evidence="1" key="1">
    <citation type="submission" date="2011-03" db="EMBL/GenBank/DDBJ databases">
        <title>Complete sequence of Sphingobacterium sp. 21.</title>
        <authorList>
            <consortium name="US DOE Joint Genome Institute"/>
            <person name="Lucas S."/>
            <person name="Copeland A."/>
            <person name="Lapidus A."/>
            <person name="Cheng J.-F."/>
            <person name="Goodwin L."/>
            <person name="Pitluck S."/>
            <person name="Davenport K."/>
            <person name="Detter J.C."/>
            <person name="Han C."/>
            <person name="Tapia R."/>
            <person name="Land M."/>
            <person name="Hauser L."/>
            <person name="Kyrpides N."/>
            <person name="Ivanova N."/>
            <person name="Ovchinnikova G."/>
            <person name="Pagani I."/>
            <person name="Siebers A.K."/>
            <person name="Allgaier M."/>
            <person name="Thelen M.P."/>
            <person name="Hugenholtz P."/>
            <person name="Woyke T."/>
        </authorList>
    </citation>
    <scope>NUCLEOTIDE SEQUENCE</scope>
    <source>
        <strain evidence="1">21</strain>
    </source>
</reference>